<dbReference type="InterPro" id="IPR013954">
    <property type="entry name" value="PNK3P"/>
</dbReference>
<gene>
    <name evidence="1" type="primary">PNKP</name>
    <name evidence="1" type="ORF">NBO_353g0006</name>
</gene>
<organism evidence="1 2">
    <name type="scientific">Nosema bombycis (strain CQ1 / CVCC 102059)</name>
    <name type="common">Microsporidian parasite</name>
    <name type="synonym">Pebrine of silkworm</name>
    <dbReference type="NCBI Taxonomy" id="578461"/>
    <lineage>
        <taxon>Eukaryota</taxon>
        <taxon>Fungi</taxon>
        <taxon>Fungi incertae sedis</taxon>
        <taxon>Microsporidia</taxon>
        <taxon>Nosematidae</taxon>
        <taxon>Nosema</taxon>
    </lineage>
</organism>
<sequence length="330" mass="39337">MLIIEDSLLVLDYGLTKNNFTKLAMFDFDNTLATYSNFDNIATWRFQYKNVKEKLFQLNEEGYKIVIMSNQSQIKSNQKIYKDFLNKINEFHKALDLPTLVLVALRKDKYRKPCIWSYKWLKANYFPNNDLIDKFYVGDAAGERKGAPYPINCDLYFAKNVGMKFYLPEEFFLNKLPNYVFDPIDIRSFKSCDFIKKEKRIIFLFSLKKHNGKNFFIKKYYPNHKIFQSPQAYNKKCVYVNCNNLAFIKKVTKENPNDFQIYLLDYPPRVESWLKEFYSVNGQFDVNKPFTSLKPGVIEYIRNKCDKIPFMFDDSNFNSEELEISKLYLE</sequence>
<dbReference type="EMBL" id="KB909261">
    <property type="protein sequence ID" value="EOB12864.1"/>
    <property type="molecule type" value="Genomic_DNA"/>
</dbReference>
<dbReference type="GO" id="GO:0046404">
    <property type="term" value="F:ATP-dependent polydeoxyribonucleotide 5'-hydroxyl-kinase activity"/>
    <property type="evidence" value="ECO:0007669"/>
    <property type="project" value="TreeGrafter"/>
</dbReference>
<dbReference type="InterPro" id="IPR006551">
    <property type="entry name" value="Polynucleotide_phosphatase"/>
</dbReference>
<dbReference type="Gene3D" id="3.40.50.1000">
    <property type="entry name" value="HAD superfamily/HAD-like"/>
    <property type="match status" value="1"/>
</dbReference>
<keyword evidence="1" id="KW-0418">Kinase</keyword>
<dbReference type="VEuPathDB" id="MicrosporidiaDB:NBO_353g0006"/>
<dbReference type="NCBIfam" id="TIGR01664">
    <property type="entry name" value="DNA-3'-Pase"/>
    <property type="match status" value="1"/>
</dbReference>
<dbReference type="InterPro" id="IPR036412">
    <property type="entry name" value="HAD-like_sf"/>
</dbReference>
<evidence type="ECO:0000313" key="1">
    <source>
        <dbReference type="EMBL" id="EOB12864.1"/>
    </source>
</evidence>
<dbReference type="STRING" id="578461.R0M4G3"/>
<dbReference type="AlphaFoldDB" id="R0M4G3"/>
<name>R0M4G3_NOSB1</name>
<dbReference type="NCBIfam" id="TIGR01662">
    <property type="entry name" value="HAD-SF-IIIA"/>
    <property type="match status" value="1"/>
</dbReference>
<protein>
    <submittedName>
        <fullName evidence="1">Bifunctional polynucleotide phosphatase/kinase</fullName>
    </submittedName>
</protein>
<dbReference type="OrthoDB" id="19045at2759"/>
<dbReference type="GO" id="GO:0046403">
    <property type="term" value="F:polynucleotide 3'-phosphatase activity"/>
    <property type="evidence" value="ECO:0007669"/>
    <property type="project" value="TreeGrafter"/>
</dbReference>
<keyword evidence="1" id="KW-0808">Transferase</keyword>
<proteinExistence type="predicted"/>
<dbReference type="HOGENOM" id="CLU_842237_0_0_1"/>
<dbReference type="PANTHER" id="PTHR12083:SF9">
    <property type="entry name" value="BIFUNCTIONAL POLYNUCLEOTIDE PHOSPHATASE_KINASE"/>
    <property type="match status" value="1"/>
</dbReference>
<dbReference type="OMA" id="RIICESE"/>
<dbReference type="SUPFAM" id="SSF56784">
    <property type="entry name" value="HAD-like"/>
    <property type="match status" value="1"/>
</dbReference>
<accession>R0M4G3</accession>
<dbReference type="PANTHER" id="PTHR12083">
    <property type="entry name" value="BIFUNCTIONAL POLYNUCLEOTIDE PHOSPHATASE/KINASE"/>
    <property type="match status" value="1"/>
</dbReference>
<evidence type="ECO:0000313" key="2">
    <source>
        <dbReference type="Proteomes" id="UP000016927"/>
    </source>
</evidence>
<dbReference type="Pfam" id="PF08645">
    <property type="entry name" value="PNK3P"/>
    <property type="match status" value="1"/>
</dbReference>
<dbReference type="InterPro" id="IPR023214">
    <property type="entry name" value="HAD_sf"/>
</dbReference>
<dbReference type="Proteomes" id="UP000016927">
    <property type="component" value="Unassembled WGS sequence"/>
</dbReference>
<reference evidence="1 2" key="1">
    <citation type="journal article" date="2013" name="BMC Genomics">
        <title>Comparative genomics of parasitic silkworm microsporidia reveal an association between genome expansion and host adaptation.</title>
        <authorList>
            <person name="Pan G."/>
            <person name="Xu J."/>
            <person name="Li T."/>
            <person name="Xia Q."/>
            <person name="Liu S.L."/>
            <person name="Zhang G."/>
            <person name="Li S."/>
            <person name="Li C."/>
            <person name="Liu H."/>
            <person name="Yang L."/>
            <person name="Liu T."/>
            <person name="Zhang X."/>
            <person name="Wu Z."/>
            <person name="Fan W."/>
            <person name="Dang X."/>
            <person name="Xiang H."/>
            <person name="Tao M."/>
            <person name="Li Y."/>
            <person name="Hu J."/>
            <person name="Li Z."/>
            <person name="Lin L."/>
            <person name="Luo J."/>
            <person name="Geng L."/>
            <person name="Wang L."/>
            <person name="Long M."/>
            <person name="Wan Y."/>
            <person name="He N."/>
            <person name="Zhang Z."/>
            <person name="Lu C."/>
            <person name="Keeling P.J."/>
            <person name="Wang J."/>
            <person name="Xiang Z."/>
            <person name="Zhou Z."/>
        </authorList>
    </citation>
    <scope>NUCLEOTIDE SEQUENCE [LARGE SCALE GENOMIC DNA]</scope>
    <source>
        <strain evidence="2">CQ1 / CVCC 102059</strain>
    </source>
</reference>
<dbReference type="InterPro" id="IPR006549">
    <property type="entry name" value="HAD-SF_hydro_IIIA"/>
</dbReference>
<keyword evidence="2" id="KW-1185">Reference proteome</keyword>
<dbReference type="GO" id="GO:0006281">
    <property type="term" value="P:DNA repair"/>
    <property type="evidence" value="ECO:0007669"/>
    <property type="project" value="TreeGrafter"/>
</dbReference>
<dbReference type="GO" id="GO:0003690">
    <property type="term" value="F:double-stranded DNA binding"/>
    <property type="evidence" value="ECO:0007669"/>
    <property type="project" value="TreeGrafter"/>
</dbReference>